<evidence type="ECO:0000256" key="8">
    <source>
        <dbReference type="SAM" id="SignalP"/>
    </source>
</evidence>
<evidence type="ECO:0000313" key="10">
    <source>
        <dbReference type="EMBL" id="KAK5175085.1"/>
    </source>
</evidence>
<dbReference type="Gene3D" id="1.20.120.1770">
    <property type="match status" value="1"/>
</dbReference>
<feature type="transmembrane region" description="Helical" evidence="7">
    <location>
        <begin position="205"/>
        <end position="225"/>
    </location>
</feature>
<keyword evidence="4" id="KW-0249">Electron transport</keyword>
<feature type="transmembrane region" description="Helical" evidence="7">
    <location>
        <begin position="164"/>
        <end position="185"/>
    </location>
</feature>
<feature type="domain" description="Cytochrome b561" evidence="9">
    <location>
        <begin position="68"/>
        <end position="189"/>
    </location>
</feature>
<feature type="chain" id="PRO_5043956493" description="Cytochrome b561 domain-containing protein" evidence="8">
    <location>
        <begin position="21"/>
        <end position="256"/>
    </location>
</feature>
<evidence type="ECO:0000256" key="7">
    <source>
        <dbReference type="SAM" id="Phobius"/>
    </source>
</evidence>
<evidence type="ECO:0000256" key="5">
    <source>
        <dbReference type="ARBA" id="ARBA00022989"/>
    </source>
</evidence>
<dbReference type="GeneID" id="89921573"/>
<evidence type="ECO:0000256" key="6">
    <source>
        <dbReference type="ARBA" id="ARBA00023136"/>
    </source>
</evidence>
<evidence type="ECO:0000259" key="9">
    <source>
        <dbReference type="SMART" id="SM00665"/>
    </source>
</evidence>
<keyword evidence="5 7" id="KW-1133">Transmembrane helix</keyword>
<reference evidence="10 11" key="1">
    <citation type="submission" date="2023-08" db="EMBL/GenBank/DDBJ databases">
        <title>Black Yeasts Isolated from many extreme environments.</title>
        <authorList>
            <person name="Coleine C."/>
            <person name="Stajich J.E."/>
            <person name="Selbmann L."/>
        </authorList>
    </citation>
    <scope>NUCLEOTIDE SEQUENCE [LARGE SCALE GENOMIC DNA]</scope>
    <source>
        <strain evidence="10 11">CCFEE 5935</strain>
    </source>
</reference>
<evidence type="ECO:0000256" key="3">
    <source>
        <dbReference type="ARBA" id="ARBA00022692"/>
    </source>
</evidence>
<feature type="signal peptide" evidence="8">
    <location>
        <begin position="1"/>
        <end position="20"/>
    </location>
</feature>
<dbReference type="CDD" id="cd08760">
    <property type="entry name" value="Cyt_b561_FRRS1_like"/>
    <property type="match status" value="1"/>
</dbReference>
<sequence length="256" mass="27659">MVQNFVRSSLILALASLASAQFGGPPNGNYDGGNPYSDGGDGGDDGGRPDFANGYFGVPGNINTMVTAHAILGTLVFGLLFPSGSILIRLGSFRGLWLVHGIIQLVTYILFIAAAAIGIWMATHIRMMSHAHPVIGILLLVLIFFQPFLGFIHHFAFKKHSKRVIWSYAHIWLGRFVITLGIINGGLGLQLSKRIGLFAPSQGAIIGYSVGVGIIWLLYVAAAIYGERKRRNAAALHRDPPAYKQEGGRDSDVRYA</sequence>
<organism evidence="10 11">
    <name type="scientific">Saxophila tyrrhenica</name>
    <dbReference type="NCBI Taxonomy" id="1690608"/>
    <lineage>
        <taxon>Eukaryota</taxon>
        <taxon>Fungi</taxon>
        <taxon>Dikarya</taxon>
        <taxon>Ascomycota</taxon>
        <taxon>Pezizomycotina</taxon>
        <taxon>Dothideomycetes</taxon>
        <taxon>Dothideomycetidae</taxon>
        <taxon>Mycosphaerellales</taxon>
        <taxon>Extremaceae</taxon>
        <taxon>Saxophila</taxon>
    </lineage>
</organism>
<dbReference type="EMBL" id="JAVRRT010000001">
    <property type="protein sequence ID" value="KAK5175085.1"/>
    <property type="molecule type" value="Genomic_DNA"/>
</dbReference>
<protein>
    <recommendedName>
        <fullName evidence="9">Cytochrome b561 domain-containing protein</fullName>
    </recommendedName>
</protein>
<dbReference type="PANTHER" id="PTHR47797:SF1">
    <property type="entry name" value="CYTOCHROME B561 DOMAIN-CONTAINING PROTEIN-RELATED"/>
    <property type="match status" value="1"/>
</dbReference>
<comment type="subcellular location">
    <subcellularLocation>
        <location evidence="1">Membrane</location>
    </subcellularLocation>
</comment>
<comment type="caution">
    <text evidence="10">The sequence shown here is derived from an EMBL/GenBank/DDBJ whole genome shotgun (WGS) entry which is preliminary data.</text>
</comment>
<feature type="transmembrane region" description="Helical" evidence="7">
    <location>
        <begin position="66"/>
        <end position="88"/>
    </location>
</feature>
<dbReference type="RefSeq" id="XP_064663723.1">
    <property type="nucleotide sequence ID" value="XM_064797489.1"/>
</dbReference>
<gene>
    <name evidence="10" type="ORF">LTR77_000222</name>
</gene>
<keyword evidence="3 7" id="KW-0812">Transmembrane</keyword>
<proteinExistence type="predicted"/>
<keyword evidence="6 7" id="KW-0472">Membrane</keyword>
<dbReference type="SMART" id="SM00665">
    <property type="entry name" value="B561"/>
    <property type="match status" value="1"/>
</dbReference>
<name>A0AAV9PRW6_9PEZI</name>
<dbReference type="Proteomes" id="UP001337655">
    <property type="component" value="Unassembled WGS sequence"/>
</dbReference>
<feature type="transmembrane region" description="Helical" evidence="7">
    <location>
        <begin position="134"/>
        <end position="152"/>
    </location>
</feature>
<evidence type="ECO:0000313" key="11">
    <source>
        <dbReference type="Proteomes" id="UP001337655"/>
    </source>
</evidence>
<dbReference type="PANTHER" id="PTHR47797">
    <property type="entry name" value="DEHYDROGENASE, PUTATIVE (AFU_ORTHOLOGUE AFUA_8G05805)-RELATED"/>
    <property type="match status" value="1"/>
</dbReference>
<evidence type="ECO:0000256" key="2">
    <source>
        <dbReference type="ARBA" id="ARBA00022448"/>
    </source>
</evidence>
<dbReference type="InterPro" id="IPR006593">
    <property type="entry name" value="Cyt_b561/ferric_Rdtase_TM"/>
</dbReference>
<keyword evidence="11" id="KW-1185">Reference proteome</keyword>
<evidence type="ECO:0000256" key="1">
    <source>
        <dbReference type="ARBA" id="ARBA00004370"/>
    </source>
</evidence>
<keyword evidence="8" id="KW-0732">Signal</keyword>
<keyword evidence="2" id="KW-0813">Transport</keyword>
<feature type="transmembrane region" description="Helical" evidence="7">
    <location>
        <begin position="95"/>
        <end position="122"/>
    </location>
</feature>
<dbReference type="AlphaFoldDB" id="A0AAV9PRW6"/>
<evidence type="ECO:0000256" key="4">
    <source>
        <dbReference type="ARBA" id="ARBA00022982"/>
    </source>
</evidence>
<accession>A0AAV9PRW6</accession>
<dbReference type="GO" id="GO:0016020">
    <property type="term" value="C:membrane"/>
    <property type="evidence" value="ECO:0007669"/>
    <property type="project" value="UniProtKB-SubCell"/>
</dbReference>